<proteinExistence type="predicted"/>
<organism evidence="1">
    <name type="scientific">Culex pipiens</name>
    <name type="common">House mosquito</name>
    <dbReference type="NCBI Taxonomy" id="7175"/>
    <lineage>
        <taxon>Eukaryota</taxon>
        <taxon>Metazoa</taxon>
        <taxon>Ecdysozoa</taxon>
        <taxon>Arthropoda</taxon>
        <taxon>Hexapoda</taxon>
        <taxon>Insecta</taxon>
        <taxon>Pterygota</taxon>
        <taxon>Neoptera</taxon>
        <taxon>Endopterygota</taxon>
        <taxon>Diptera</taxon>
        <taxon>Nematocera</taxon>
        <taxon>Culicoidea</taxon>
        <taxon>Culicidae</taxon>
        <taxon>Culicinae</taxon>
        <taxon>Culicini</taxon>
        <taxon>Culex</taxon>
        <taxon>Culex</taxon>
    </lineage>
</organism>
<dbReference type="EMBL" id="HBUE01172031">
    <property type="protein sequence ID" value="CAG6515605.1"/>
    <property type="molecule type" value="Transcribed_RNA"/>
</dbReference>
<dbReference type="AlphaFoldDB" id="A0A8D8DVP9"/>
<reference evidence="1" key="1">
    <citation type="submission" date="2021-05" db="EMBL/GenBank/DDBJ databases">
        <authorList>
            <person name="Alioto T."/>
            <person name="Alioto T."/>
            <person name="Gomez Garrido J."/>
        </authorList>
    </citation>
    <scope>NUCLEOTIDE SEQUENCE</scope>
</reference>
<evidence type="ECO:0000313" key="1">
    <source>
        <dbReference type="EMBL" id="CAG6515605.1"/>
    </source>
</evidence>
<sequence length="134" mass="16076">MHHFTTQRGNRYANCTKFDQVVRFTTNYLLCHTAFMLCRVEKLERKERGRFEFEVGTRLFLHRLNTQFYRFISYRKERFFSTNVRHLVFFFAGNIYREKGGFEGGLIEASWGRNVRRSTFEGLNHELSEPTSAL</sequence>
<name>A0A8D8DVP9_CULPI</name>
<dbReference type="EMBL" id="HBUE01277484">
    <property type="protein sequence ID" value="CAG6567104.1"/>
    <property type="molecule type" value="Transcribed_RNA"/>
</dbReference>
<protein>
    <submittedName>
        <fullName evidence="1">(northern house mosquito) hypothetical protein</fullName>
    </submittedName>
</protein>
<accession>A0A8D8DVP9</accession>